<evidence type="ECO:0000256" key="1">
    <source>
        <dbReference type="SAM" id="SignalP"/>
    </source>
</evidence>
<comment type="caution">
    <text evidence="2">The sequence shown here is derived from an EMBL/GenBank/DDBJ whole genome shotgun (WGS) entry which is preliminary data.</text>
</comment>
<feature type="signal peptide" evidence="1">
    <location>
        <begin position="1"/>
        <end position="19"/>
    </location>
</feature>
<dbReference type="AlphaFoldDB" id="A0A511QXQ7"/>
<accession>A0A511QXQ7</accession>
<name>A0A511QXQ7_9DEIN</name>
<sequence>MRWIPGWLLALALTSLALAHPFEGSGGFVQGQVDFEPNDAVPVAGRATVAWIEYIRVGSLPINPQDCFCTLLFYQGKVSATAQPDAQVRMQFNPRTGRVEGVVKFPKPGPYFLVLLGRPMPGKKVPAFIMNSIIQVLPR</sequence>
<reference evidence="2 3" key="1">
    <citation type="submission" date="2019-07" db="EMBL/GenBank/DDBJ databases">
        <title>Whole genome shotgun sequence of Meiothermus hypogaeus NBRC 106114.</title>
        <authorList>
            <person name="Hosoyama A."/>
            <person name="Uohara A."/>
            <person name="Ohji S."/>
            <person name="Ichikawa N."/>
        </authorList>
    </citation>
    <scope>NUCLEOTIDE SEQUENCE [LARGE SCALE GENOMIC DNA]</scope>
    <source>
        <strain evidence="2 3">NBRC 106114</strain>
    </source>
</reference>
<evidence type="ECO:0000313" key="2">
    <source>
        <dbReference type="EMBL" id="GEM82164.1"/>
    </source>
</evidence>
<feature type="chain" id="PRO_5021898187" evidence="1">
    <location>
        <begin position="20"/>
        <end position="139"/>
    </location>
</feature>
<keyword evidence="1" id="KW-0732">Signal</keyword>
<gene>
    <name evidence="2" type="ORF">MHY01S_03300</name>
</gene>
<dbReference type="RefSeq" id="WP_119340482.1">
    <property type="nucleotide sequence ID" value="NZ_BJXL01000005.1"/>
</dbReference>
<dbReference type="OrthoDB" id="26013at2"/>
<dbReference type="EMBL" id="BJXL01000005">
    <property type="protein sequence ID" value="GEM82164.1"/>
    <property type="molecule type" value="Genomic_DNA"/>
</dbReference>
<proteinExistence type="predicted"/>
<organism evidence="2 3">
    <name type="scientific">Meiothermus hypogaeus NBRC 106114</name>
    <dbReference type="NCBI Taxonomy" id="1227553"/>
    <lineage>
        <taxon>Bacteria</taxon>
        <taxon>Thermotogati</taxon>
        <taxon>Deinococcota</taxon>
        <taxon>Deinococci</taxon>
        <taxon>Thermales</taxon>
        <taxon>Thermaceae</taxon>
        <taxon>Meiothermus</taxon>
    </lineage>
</organism>
<protein>
    <submittedName>
        <fullName evidence="2">Uncharacterized protein</fullName>
    </submittedName>
</protein>
<evidence type="ECO:0000313" key="3">
    <source>
        <dbReference type="Proteomes" id="UP000321197"/>
    </source>
</evidence>
<dbReference type="Proteomes" id="UP000321197">
    <property type="component" value="Unassembled WGS sequence"/>
</dbReference>